<dbReference type="RefSeq" id="WP_344007659.1">
    <property type="nucleotide sequence ID" value="NZ_BAAAMY010000005.1"/>
</dbReference>
<evidence type="ECO:0000256" key="2">
    <source>
        <dbReference type="ARBA" id="ARBA00022748"/>
    </source>
</evidence>
<evidence type="ECO:0000256" key="4">
    <source>
        <dbReference type="ARBA" id="ARBA00023157"/>
    </source>
</evidence>
<evidence type="ECO:0000313" key="8">
    <source>
        <dbReference type="EMBL" id="GAA1922447.1"/>
    </source>
</evidence>
<evidence type="ECO:0000256" key="6">
    <source>
        <dbReference type="SAM" id="SignalP"/>
    </source>
</evidence>
<proteinExistence type="predicted"/>
<dbReference type="InterPro" id="IPR013740">
    <property type="entry name" value="Redoxin"/>
</dbReference>
<keyword evidence="3" id="KW-0735">Signal-anchor</keyword>
<keyword evidence="5" id="KW-0676">Redox-active center</keyword>
<keyword evidence="2" id="KW-0201">Cytochrome c-type biogenesis</keyword>
<comment type="caution">
    <text evidence="8">The sequence shown here is derived from an EMBL/GenBank/DDBJ whole genome shotgun (WGS) entry which is preliminary data.</text>
</comment>
<gene>
    <name evidence="8" type="ORF">GCM10009737_24940</name>
</gene>
<dbReference type="InterPro" id="IPR050553">
    <property type="entry name" value="Thioredoxin_ResA/DsbE_sf"/>
</dbReference>
<organism evidence="8 9">
    <name type="scientific">Nocardioides lentus</name>
    <dbReference type="NCBI Taxonomy" id="338077"/>
    <lineage>
        <taxon>Bacteria</taxon>
        <taxon>Bacillati</taxon>
        <taxon>Actinomycetota</taxon>
        <taxon>Actinomycetes</taxon>
        <taxon>Propionibacteriales</taxon>
        <taxon>Nocardioidaceae</taxon>
        <taxon>Nocardioides</taxon>
    </lineage>
</organism>
<keyword evidence="4" id="KW-1015">Disulfide bond</keyword>
<keyword evidence="6" id="KW-0732">Signal</keyword>
<dbReference type="PROSITE" id="PS51257">
    <property type="entry name" value="PROKAR_LIPOPROTEIN"/>
    <property type="match status" value="1"/>
</dbReference>
<evidence type="ECO:0000313" key="9">
    <source>
        <dbReference type="Proteomes" id="UP001501612"/>
    </source>
</evidence>
<name>A0ABP5ATZ1_9ACTN</name>
<feature type="chain" id="PRO_5045981455" evidence="6">
    <location>
        <begin position="24"/>
        <end position="202"/>
    </location>
</feature>
<accession>A0ABP5ATZ1</accession>
<dbReference type="SUPFAM" id="SSF52833">
    <property type="entry name" value="Thioredoxin-like"/>
    <property type="match status" value="1"/>
</dbReference>
<dbReference type="PANTHER" id="PTHR42852">
    <property type="entry name" value="THIOL:DISULFIDE INTERCHANGE PROTEIN DSBE"/>
    <property type="match status" value="1"/>
</dbReference>
<protein>
    <submittedName>
        <fullName evidence="8">TlpA disulfide reductase family protein</fullName>
    </submittedName>
</protein>
<dbReference type="Gene3D" id="3.40.30.10">
    <property type="entry name" value="Glutaredoxin"/>
    <property type="match status" value="1"/>
</dbReference>
<keyword evidence="9" id="KW-1185">Reference proteome</keyword>
<dbReference type="PANTHER" id="PTHR42852:SF6">
    <property type="entry name" value="THIOL:DISULFIDE INTERCHANGE PROTEIN DSBE"/>
    <property type="match status" value="1"/>
</dbReference>
<dbReference type="InterPro" id="IPR013766">
    <property type="entry name" value="Thioredoxin_domain"/>
</dbReference>
<evidence type="ECO:0000256" key="1">
    <source>
        <dbReference type="ARBA" id="ARBA00004196"/>
    </source>
</evidence>
<evidence type="ECO:0000256" key="3">
    <source>
        <dbReference type="ARBA" id="ARBA00022968"/>
    </source>
</evidence>
<dbReference type="Proteomes" id="UP001501612">
    <property type="component" value="Unassembled WGS sequence"/>
</dbReference>
<reference evidence="9" key="1">
    <citation type="journal article" date="2019" name="Int. J. Syst. Evol. Microbiol.">
        <title>The Global Catalogue of Microorganisms (GCM) 10K type strain sequencing project: providing services to taxonomists for standard genome sequencing and annotation.</title>
        <authorList>
            <consortium name="The Broad Institute Genomics Platform"/>
            <consortium name="The Broad Institute Genome Sequencing Center for Infectious Disease"/>
            <person name="Wu L."/>
            <person name="Ma J."/>
        </authorList>
    </citation>
    <scope>NUCLEOTIDE SEQUENCE [LARGE SCALE GENOMIC DNA]</scope>
    <source>
        <strain evidence="9">JCM 14046</strain>
    </source>
</reference>
<comment type="subcellular location">
    <subcellularLocation>
        <location evidence="1">Cell envelope</location>
    </subcellularLocation>
</comment>
<dbReference type="InterPro" id="IPR036249">
    <property type="entry name" value="Thioredoxin-like_sf"/>
</dbReference>
<feature type="domain" description="Thioredoxin" evidence="7">
    <location>
        <begin position="47"/>
        <end position="195"/>
    </location>
</feature>
<evidence type="ECO:0000256" key="5">
    <source>
        <dbReference type="ARBA" id="ARBA00023284"/>
    </source>
</evidence>
<dbReference type="PROSITE" id="PS51352">
    <property type="entry name" value="THIOREDOXIN_2"/>
    <property type="match status" value="1"/>
</dbReference>
<dbReference type="CDD" id="cd02966">
    <property type="entry name" value="TlpA_like_family"/>
    <property type="match status" value="1"/>
</dbReference>
<feature type="signal peptide" evidence="6">
    <location>
        <begin position="1"/>
        <end position="23"/>
    </location>
</feature>
<dbReference type="InterPro" id="IPR017937">
    <property type="entry name" value="Thioredoxin_CS"/>
</dbReference>
<sequence>MTRPRRTLVPLVGALLATVVAVSGCTETEGTGDKGYVTGDGQINQVALEGRGDPVELTGEGLDGEPLDLADLRGEVAVVNVWGAWCGPCRAEMPELVGAAEETADEAQFVGINIREDSQATAQAFNRTFEVDYPSFWSPDGEALLAFTGTLGPRTIPATVVLDAEGRIAASIIGPLPSQQTLVDLVEEVADESAPAGGSTRG</sequence>
<evidence type="ECO:0000259" key="7">
    <source>
        <dbReference type="PROSITE" id="PS51352"/>
    </source>
</evidence>
<dbReference type="Pfam" id="PF08534">
    <property type="entry name" value="Redoxin"/>
    <property type="match status" value="1"/>
</dbReference>
<dbReference type="EMBL" id="BAAAMY010000005">
    <property type="protein sequence ID" value="GAA1922447.1"/>
    <property type="molecule type" value="Genomic_DNA"/>
</dbReference>
<dbReference type="PROSITE" id="PS00194">
    <property type="entry name" value="THIOREDOXIN_1"/>
    <property type="match status" value="1"/>
</dbReference>
<keyword evidence="3" id="KW-0812">Transmembrane</keyword>